<protein>
    <submittedName>
        <fullName evidence="1">Uncharacterized protein</fullName>
    </submittedName>
</protein>
<gene>
    <name evidence="1" type="ORF">PUR21_10160</name>
</gene>
<evidence type="ECO:0000313" key="2">
    <source>
        <dbReference type="Proteomes" id="UP001404845"/>
    </source>
</evidence>
<comment type="caution">
    <text evidence="1">The sequence shown here is derived from an EMBL/GenBank/DDBJ whole genome shotgun (WGS) entry which is preliminary data.</text>
</comment>
<dbReference type="EMBL" id="JAQYXL010000001">
    <property type="protein sequence ID" value="MEN3227989.1"/>
    <property type="molecule type" value="Genomic_DNA"/>
</dbReference>
<dbReference type="Proteomes" id="UP001404845">
    <property type="component" value="Unassembled WGS sequence"/>
</dbReference>
<evidence type="ECO:0000313" key="1">
    <source>
        <dbReference type="EMBL" id="MEN3227989.1"/>
    </source>
</evidence>
<keyword evidence="2" id="KW-1185">Reference proteome</keyword>
<organism evidence="1 2">
    <name type="scientific">Methylorubrum rhodesianum</name>
    <dbReference type="NCBI Taxonomy" id="29427"/>
    <lineage>
        <taxon>Bacteria</taxon>
        <taxon>Pseudomonadati</taxon>
        <taxon>Pseudomonadota</taxon>
        <taxon>Alphaproteobacteria</taxon>
        <taxon>Hyphomicrobiales</taxon>
        <taxon>Methylobacteriaceae</taxon>
        <taxon>Methylorubrum</taxon>
    </lineage>
</organism>
<sequence length="172" mass="18517">MTWHVRLRAHDGGEILERASYGSSEAAMDAYRLLLGREELVGQPLAAVLRPPAGVVAEGNVSNWFSRFDRPLGQGRIGPDDPRLDPYADPATAEQALNSAAPAAPAAADWEADPRPLSDCLKAWARTRGGRDAAAAALRLSRKTFDGWCDGRGAGQEAMVRRLMTLTDRHGA</sequence>
<name>A0ABU9Z9F7_9HYPH</name>
<proteinExistence type="predicted"/>
<reference evidence="1 2" key="1">
    <citation type="journal article" date="2023" name="PLoS ONE">
        <title>Complete genome assembly of Hawai'i environmental nontuberculous mycobacteria reveals unexpected co-isolation with methylobacteria.</title>
        <authorList>
            <person name="Hendrix J."/>
            <person name="Epperson L.E."/>
            <person name="Tong E.I."/>
            <person name="Chan Y.L."/>
            <person name="Hasan N.A."/>
            <person name="Dawrs S.N."/>
            <person name="Norton G.J."/>
            <person name="Virdi R."/>
            <person name="Crooks J.L."/>
            <person name="Chan E.D."/>
            <person name="Honda J.R."/>
            <person name="Strong M."/>
        </authorList>
    </citation>
    <scope>NUCLEOTIDE SEQUENCE [LARGE SCALE GENOMIC DNA]</scope>
    <source>
        <strain evidence="1 2">NJH_HI01</strain>
    </source>
</reference>
<dbReference type="RefSeq" id="WP_012752640.1">
    <property type="nucleotide sequence ID" value="NZ_JACWCW010000078.1"/>
</dbReference>
<accession>A0ABU9Z9F7</accession>